<dbReference type="RefSeq" id="WP_377919015.1">
    <property type="nucleotide sequence ID" value="NZ_JBHRZT010000073.1"/>
</dbReference>
<sequence length="242" mass="27020">MKSIQKMFVVSASLALLLSACGTTEQSTEKTNSGTEQVEKDTPQTEEKTVETSTEAPEKPETTETTEPKSEEGTKEEAKEEQPSVDGKERLLEQNLTYEENGKAVEKTGFLKMSDNQHYSMYVLDGYTLDEEEPGKDIVMSSEDQKAFMRIEIVPSDMDLKDVESVVKTTAEAISANAQKYEGFKQEGILKDAVWYKAQTEEDAVNLILIKGSTPMKLSIYTSKDQENIEPFLAMAQTIEVK</sequence>
<evidence type="ECO:0000256" key="1">
    <source>
        <dbReference type="SAM" id="MobiDB-lite"/>
    </source>
</evidence>
<evidence type="ECO:0000313" key="4">
    <source>
        <dbReference type="Proteomes" id="UP001595752"/>
    </source>
</evidence>
<feature type="compositionally biased region" description="Polar residues" evidence="1">
    <location>
        <begin position="22"/>
        <end position="36"/>
    </location>
</feature>
<evidence type="ECO:0000313" key="3">
    <source>
        <dbReference type="EMBL" id="MFC3886599.1"/>
    </source>
</evidence>
<feature type="signal peptide" evidence="2">
    <location>
        <begin position="1"/>
        <end position="22"/>
    </location>
</feature>
<dbReference type="EMBL" id="JBHRZT010000073">
    <property type="protein sequence ID" value="MFC3886599.1"/>
    <property type="molecule type" value="Genomic_DNA"/>
</dbReference>
<evidence type="ECO:0000256" key="2">
    <source>
        <dbReference type="SAM" id="SignalP"/>
    </source>
</evidence>
<organism evidence="3 4">
    <name type="scientific">Bacillus songklensis</name>
    <dbReference type="NCBI Taxonomy" id="1069116"/>
    <lineage>
        <taxon>Bacteria</taxon>
        <taxon>Bacillati</taxon>
        <taxon>Bacillota</taxon>
        <taxon>Bacilli</taxon>
        <taxon>Bacillales</taxon>
        <taxon>Bacillaceae</taxon>
        <taxon>Bacillus</taxon>
    </lineage>
</organism>
<evidence type="ECO:0008006" key="5">
    <source>
        <dbReference type="Google" id="ProtNLM"/>
    </source>
</evidence>
<feature type="chain" id="PRO_5046163070" description="Lipoprotein" evidence="2">
    <location>
        <begin position="23"/>
        <end position="242"/>
    </location>
</feature>
<reference evidence="4" key="1">
    <citation type="journal article" date="2019" name="Int. J. Syst. Evol. Microbiol.">
        <title>The Global Catalogue of Microorganisms (GCM) 10K type strain sequencing project: providing services to taxonomists for standard genome sequencing and annotation.</title>
        <authorList>
            <consortium name="The Broad Institute Genomics Platform"/>
            <consortium name="The Broad Institute Genome Sequencing Center for Infectious Disease"/>
            <person name="Wu L."/>
            <person name="Ma J."/>
        </authorList>
    </citation>
    <scope>NUCLEOTIDE SEQUENCE [LARGE SCALE GENOMIC DNA]</scope>
    <source>
        <strain evidence="4">CCUG 61889</strain>
    </source>
</reference>
<feature type="compositionally biased region" description="Basic and acidic residues" evidence="1">
    <location>
        <begin position="37"/>
        <end position="92"/>
    </location>
</feature>
<name>A0ABV8BAR1_9BACI</name>
<protein>
    <recommendedName>
        <fullName evidence="5">Lipoprotein</fullName>
    </recommendedName>
</protein>
<keyword evidence="4" id="KW-1185">Reference proteome</keyword>
<dbReference type="Proteomes" id="UP001595752">
    <property type="component" value="Unassembled WGS sequence"/>
</dbReference>
<proteinExistence type="predicted"/>
<comment type="caution">
    <text evidence="3">The sequence shown here is derived from an EMBL/GenBank/DDBJ whole genome shotgun (WGS) entry which is preliminary data.</text>
</comment>
<feature type="region of interest" description="Disordered" evidence="1">
    <location>
        <begin position="22"/>
        <end position="99"/>
    </location>
</feature>
<accession>A0ABV8BAR1</accession>
<keyword evidence="2" id="KW-0732">Signal</keyword>
<gene>
    <name evidence="3" type="ORF">ACFOU2_25125</name>
</gene>
<dbReference type="PROSITE" id="PS51257">
    <property type="entry name" value="PROKAR_LIPOPROTEIN"/>
    <property type="match status" value="1"/>
</dbReference>